<accession>A0A6B8JC99</accession>
<organism evidence="1 2">
    <name type="scientific">Stenotrophomonas maltophilia</name>
    <name type="common">Pseudomonas maltophilia</name>
    <name type="synonym">Xanthomonas maltophilia</name>
    <dbReference type="NCBI Taxonomy" id="40324"/>
    <lineage>
        <taxon>Bacteria</taxon>
        <taxon>Pseudomonadati</taxon>
        <taxon>Pseudomonadota</taxon>
        <taxon>Gammaproteobacteria</taxon>
        <taxon>Lysobacterales</taxon>
        <taxon>Lysobacteraceae</taxon>
        <taxon>Stenotrophomonas</taxon>
        <taxon>Stenotrophomonas maltophilia group</taxon>
    </lineage>
</organism>
<gene>
    <name evidence="1" type="ORF">I5U67_12645</name>
</gene>
<dbReference type="Proteomes" id="UP000625930">
    <property type="component" value="Unassembled WGS sequence"/>
</dbReference>
<dbReference type="AlphaFoldDB" id="A0A6B8JC99"/>
<evidence type="ECO:0000313" key="1">
    <source>
        <dbReference type="EMBL" id="MBH1653015.1"/>
    </source>
</evidence>
<reference evidence="1" key="1">
    <citation type="submission" date="2020-11" db="EMBL/GenBank/DDBJ databases">
        <title>Enhanced detection system for hospital associated transmission using whole genome sequencing surveillance.</title>
        <authorList>
            <person name="Harrison L.H."/>
            <person name="Van Tyne D."/>
            <person name="Marsh J.W."/>
            <person name="Griffith M.P."/>
            <person name="Snyder D.J."/>
            <person name="Cooper V.S."/>
            <person name="Mustapha M."/>
        </authorList>
    </citation>
    <scope>NUCLEOTIDE SEQUENCE</scope>
    <source>
        <strain evidence="1">STEN00091</strain>
    </source>
</reference>
<dbReference type="RefSeq" id="WP_154264684.1">
    <property type="nucleotide sequence ID" value="NZ_CP040438.1"/>
</dbReference>
<protein>
    <submittedName>
        <fullName evidence="1">Uncharacterized protein</fullName>
    </submittedName>
</protein>
<evidence type="ECO:0000313" key="2">
    <source>
        <dbReference type="Proteomes" id="UP000625930"/>
    </source>
</evidence>
<proteinExistence type="predicted"/>
<dbReference type="EMBL" id="JADUNP010000025">
    <property type="protein sequence ID" value="MBH1653015.1"/>
    <property type="molecule type" value="Genomic_DNA"/>
</dbReference>
<name>A0A6B8JC99_STEMA</name>
<comment type="caution">
    <text evidence="1">The sequence shown here is derived from an EMBL/GenBank/DDBJ whole genome shotgun (WGS) entry which is preliminary data.</text>
</comment>
<sequence length="173" mass="18548">MAELGRSSIALYQGSGPTMWRCRMNACVRLVLFTSMALCLLACTNLGGTASDVIAGSRSESYGPESAAQMEAKARSGDGHAQALVENHYREMGDAALYRQWMEEGVSRGDPAAMQRLASHLISLGGSENCRRAEVMLVRARGLVTDDDASFLGALDSTMRRLKGELPGSTPCK</sequence>